<evidence type="ECO:0000313" key="5">
    <source>
        <dbReference type="Proteomes" id="UP000623172"/>
    </source>
</evidence>
<dbReference type="SUPFAM" id="SSF46689">
    <property type="entry name" value="Homeodomain-like"/>
    <property type="match status" value="1"/>
</dbReference>
<dbReference type="GO" id="GO:0003677">
    <property type="term" value="F:DNA binding"/>
    <property type="evidence" value="ECO:0007669"/>
    <property type="project" value="UniProtKB-UniRule"/>
</dbReference>
<dbReference type="PANTHER" id="PTHR43479">
    <property type="entry name" value="ACREF/ENVCD OPERON REPRESSOR-RELATED"/>
    <property type="match status" value="1"/>
</dbReference>
<accession>A0A926D5V2</accession>
<gene>
    <name evidence="4" type="ORF">H8696_08560</name>
</gene>
<dbReference type="InterPro" id="IPR009057">
    <property type="entry name" value="Homeodomain-like_sf"/>
</dbReference>
<dbReference type="EMBL" id="JACRSR010000003">
    <property type="protein sequence ID" value="MBC8531897.1"/>
    <property type="molecule type" value="Genomic_DNA"/>
</dbReference>
<dbReference type="InterPro" id="IPR001647">
    <property type="entry name" value="HTH_TetR"/>
</dbReference>
<name>A0A926D5V2_9FIRM</name>
<keyword evidence="5" id="KW-1185">Reference proteome</keyword>
<proteinExistence type="predicted"/>
<feature type="domain" description="HTH tetR-type" evidence="3">
    <location>
        <begin position="9"/>
        <end position="69"/>
    </location>
</feature>
<sequence length="190" mass="21834">MTHTPECESHLREQLIQAGIEMLRLEGAQNLSFRKVAALCGVAPSAPYRHFKTKQDFLYTLDIRLYQFFLTNLKNIYAAFEDLDAKLINVALSCIKFLKDFPRYYGLLTNPEDAESALFFDQRNRIIDFLADVTYACLQHHKISKSRWELEGYRLWSTILGLSQLVNAKGLPLDETVLSAILSRQLETLA</sequence>
<evidence type="ECO:0000256" key="1">
    <source>
        <dbReference type="ARBA" id="ARBA00023125"/>
    </source>
</evidence>
<dbReference type="Gene3D" id="1.10.357.10">
    <property type="entry name" value="Tetracycline Repressor, domain 2"/>
    <property type="match status" value="1"/>
</dbReference>
<evidence type="ECO:0000313" key="4">
    <source>
        <dbReference type="EMBL" id="MBC8531897.1"/>
    </source>
</evidence>
<dbReference type="PROSITE" id="PS50977">
    <property type="entry name" value="HTH_TETR_2"/>
    <property type="match status" value="1"/>
</dbReference>
<reference evidence="4" key="1">
    <citation type="submission" date="2020-08" db="EMBL/GenBank/DDBJ databases">
        <title>Genome public.</title>
        <authorList>
            <person name="Liu C."/>
            <person name="Sun Q."/>
        </authorList>
    </citation>
    <scope>NUCLEOTIDE SEQUENCE</scope>
    <source>
        <strain evidence="4">NSJ-53</strain>
    </source>
</reference>
<evidence type="ECO:0000256" key="2">
    <source>
        <dbReference type="PROSITE-ProRule" id="PRU00335"/>
    </source>
</evidence>
<feature type="DNA-binding region" description="H-T-H motif" evidence="2">
    <location>
        <begin position="32"/>
        <end position="51"/>
    </location>
</feature>
<dbReference type="PANTHER" id="PTHR43479:SF20">
    <property type="entry name" value="HTH TETR-TYPE DOMAIN-CONTAINING PROTEIN"/>
    <property type="match status" value="1"/>
</dbReference>
<protein>
    <submittedName>
        <fullName evidence="4">TetR/AcrR family transcriptional regulator</fullName>
    </submittedName>
</protein>
<dbReference type="InterPro" id="IPR050624">
    <property type="entry name" value="HTH-type_Tx_Regulator"/>
</dbReference>
<keyword evidence="1 2" id="KW-0238">DNA-binding</keyword>
<evidence type="ECO:0000259" key="3">
    <source>
        <dbReference type="PROSITE" id="PS50977"/>
    </source>
</evidence>
<comment type="caution">
    <text evidence="4">The sequence shown here is derived from an EMBL/GenBank/DDBJ whole genome shotgun (WGS) entry which is preliminary data.</text>
</comment>
<dbReference type="AlphaFoldDB" id="A0A926D5V2"/>
<dbReference type="Pfam" id="PF00440">
    <property type="entry name" value="TetR_N"/>
    <property type="match status" value="1"/>
</dbReference>
<organism evidence="4 5">
    <name type="scientific">Gehongia tenuis</name>
    <dbReference type="NCBI Taxonomy" id="2763655"/>
    <lineage>
        <taxon>Bacteria</taxon>
        <taxon>Bacillati</taxon>
        <taxon>Bacillota</taxon>
        <taxon>Clostridia</taxon>
        <taxon>Christensenellales</taxon>
        <taxon>Christensenellaceae</taxon>
        <taxon>Gehongia</taxon>
    </lineage>
</organism>
<dbReference type="Proteomes" id="UP000623172">
    <property type="component" value="Unassembled WGS sequence"/>
</dbReference>
<dbReference type="RefSeq" id="WP_249316670.1">
    <property type="nucleotide sequence ID" value="NZ_JACRSR010000003.1"/>
</dbReference>